<evidence type="ECO:0000313" key="8">
    <source>
        <dbReference type="Proteomes" id="UP001454036"/>
    </source>
</evidence>
<sequence>MEALVPYFSATIYRKRRSSNRKGRIMVTVSQNDVVNGGSGHNSLAVDSGGNEVSGHLQPAEALLSTSMEQKSSLLEQLPFQVPRGPRSRRSRRQISSSPDVGASEGCQVEAHVTAHRPSQKRRPTRRSADEKGCEIVIPRSRCRGQSRRGLKSSDIEKQKLDTSSFDKLLENLLAEFPEEKRVSFICLDSLWFSLYSNNKGNRSNVLKWIKKKEIFTKKYVMVPIVMWGHWSLLILCHFGDSGQSKFRTPCMLLLDSLKEANPKRLEPEIRRFILDIITTEQRPFGKEQVKKIPLLVPKVPQQNDDKECGNFVLYYINLFIENAPENFSISDGYPYFMTENWFDREGVESFYRRLGLLRNTIDASDQDNCNASDTDASDELIEL</sequence>
<accession>A0AAV3NLM2</accession>
<evidence type="ECO:0000313" key="7">
    <source>
        <dbReference type="EMBL" id="GAA0139736.1"/>
    </source>
</evidence>
<evidence type="ECO:0000256" key="2">
    <source>
        <dbReference type="ARBA" id="ARBA00022670"/>
    </source>
</evidence>
<evidence type="ECO:0000256" key="1">
    <source>
        <dbReference type="ARBA" id="ARBA00005234"/>
    </source>
</evidence>
<name>A0AAV3NLM2_LITER</name>
<dbReference type="InterPro" id="IPR003653">
    <property type="entry name" value="Peptidase_C48_C"/>
</dbReference>
<feature type="domain" description="Ubiquitin-like protease family profile" evidence="6">
    <location>
        <begin position="136"/>
        <end position="320"/>
    </location>
</feature>
<dbReference type="PANTHER" id="PTHR46915:SF6">
    <property type="entry name" value="CYSTEINE PROTEINASES SUPERFAMILY PROTEIN"/>
    <property type="match status" value="1"/>
</dbReference>
<keyword evidence="8" id="KW-1185">Reference proteome</keyword>
<dbReference type="Proteomes" id="UP001454036">
    <property type="component" value="Unassembled WGS sequence"/>
</dbReference>
<dbReference type="InterPro" id="IPR038765">
    <property type="entry name" value="Papain-like_cys_pep_sf"/>
</dbReference>
<dbReference type="GO" id="GO:0006508">
    <property type="term" value="P:proteolysis"/>
    <property type="evidence" value="ECO:0007669"/>
    <property type="project" value="UniProtKB-KW"/>
</dbReference>
<keyword evidence="4" id="KW-0788">Thiol protease</keyword>
<protein>
    <submittedName>
        <fullName evidence="7">Protease</fullName>
    </submittedName>
</protein>
<proteinExistence type="inferred from homology"/>
<feature type="compositionally biased region" description="Basic residues" evidence="5">
    <location>
        <begin position="114"/>
        <end position="126"/>
    </location>
</feature>
<feature type="region of interest" description="Disordered" evidence="5">
    <location>
        <begin position="76"/>
        <end position="131"/>
    </location>
</feature>
<comment type="caution">
    <text evidence="7">The sequence shown here is derived from an EMBL/GenBank/DDBJ whole genome shotgun (WGS) entry which is preliminary data.</text>
</comment>
<evidence type="ECO:0000259" key="6">
    <source>
        <dbReference type="PROSITE" id="PS50600"/>
    </source>
</evidence>
<dbReference type="PROSITE" id="PS50600">
    <property type="entry name" value="ULP_PROTEASE"/>
    <property type="match status" value="1"/>
</dbReference>
<dbReference type="GO" id="GO:0016926">
    <property type="term" value="P:protein desumoylation"/>
    <property type="evidence" value="ECO:0007669"/>
    <property type="project" value="UniProtKB-ARBA"/>
</dbReference>
<dbReference type="GO" id="GO:0008234">
    <property type="term" value="F:cysteine-type peptidase activity"/>
    <property type="evidence" value="ECO:0007669"/>
    <property type="project" value="UniProtKB-KW"/>
</dbReference>
<dbReference type="PANTHER" id="PTHR46915">
    <property type="entry name" value="UBIQUITIN-LIKE PROTEASE 4-RELATED"/>
    <property type="match status" value="1"/>
</dbReference>
<keyword evidence="2 7" id="KW-0645">Protease</keyword>
<dbReference type="SUPFAM" id="SSF54001">
    <property type="entry name" value="Cysteine proteinases"/>
    <property type="match status" value="1"/>
</dbReference>
<keyword evidence="3" id="KW-0378">Hydrolase</keyword>
<organism evidence="7 8">
    <name type="scientific">Lithospermum erythrorhizon</name>
    <name type="common">Purple gromwell</name>
    <name type="synonym">Lithospermum officinale var. erythrorhizon</name>
    <dbReference type="NCBI Taxonomy" id="34254"/>
    <lineage>
        <taxon>Eukaryota</taxon>
        <taxon>Viridiplantae</taxon>
        <taxon>Streptophyta</taxon>
        <taxon>Embryophyta</taxon>
        <taxon>Tracheophyta</taxon>
        <taxon>Spermatophyta</taxon>
        <taxon>Magnoliopsida</taxon>
        <taxon>eudicotyledons</taxon>
        <taxon>Gunneridae</taxon>
        <taxon>Pentapetalae</taxon>
        <taxon>asterids</taxon>
        <taxon>lamiids</taxon>
        <taxon>Boraginales</taxon>
        <taxon>Boraginaceae</taxon>
        <taxon>Boraginoideae</taxon>
        <taxon>Lithospermeae</taxon>
        <taxon>Lithospermum</taxon>
    </lineage>
</organism>
<evidence type="ECO:0000256" key="3">
    <source>
        <dbReference type="ARBA" id="ARBA00022801"/>
    </source>
</evidence>
<evidence type="ECO:0000256" key="5">
    <source>
        <dbReference type="SAM" id="MobiDB-lite"/>
    </source>
</evidence>
<dbReference type="Pfam" id="PF02902">
    <property type="entry name" value="Peptidase_C48"/>
    <property type="match status" value="1"/>
</dbReference>
<dbReference type="Gene3D" id="3.40.395.10">
    <property type="entry name" value="Adenoviral Proteinase, Chain A"/>
    <property type="match status" value="1"/>
</dbReference>
<comment type="similarity">
    <text evidence="1">Belongs to the peptidase C48 family.</text>
</comment>
<dbReference type="AlphaFoldDB" id="A0AAV3NLM2"/>
<gene>
    <name evidence="7" type="ORF">LIER_01223</name>
</gene>
<dbReference type="EMBL" id="BAABME010000115">
    <property type="protein sequence ID" value="GAA0139736.1"/>
    <property type="molecule type" value="Genomic_DNA"/>
</dbReference>
<evidence type="ECO:0000256" key="4">
    <source>
        <dbReference type="ARBA" id="ARBA00022807"/>
    </source>
</evidence>
<reference evidence="7 8" key="1">
    <citation type="submission" date="2024-01" db="EMBL/GenBank/DDBJ databases">
        <title>The complete chloroplast genome sequence of Lithospermum erythrorhizon: insights into the phylogenetic relationship among Boraginaceae species and the maternal lineages of purple gromwells.</title>
        <authorList>
            <person name="Okada T."/>
            <person name="Watanabe K."/>
        </authorList>
    </citation>
    <scope>NUCLEOTIDE SEQUENCE [LARGE SCALE GENOMIC DNA]</scope>
</reference>